<dbReference type="GO" id="GO:1901858">
    <property type="term" value="P:regulation of mitochondrial DNA metabolic process"/>
    <property type="evidence" value="ECO:0007669"/>
    <property type="project" value="TreeGrafter"/>
</dbReference>
<keyword evidence="9" id="KW-1185">Reference proteome</keyword>
<evidence type="ECO:0000256" key="1">
    <source>
        <dbReference type="ARBA" id="ARBA00004141"/>
    </source>
</evidence>
<comment type="similarity">
    <text evidence="2 7">Belongs to the peroxisomal membrane protein PXMP2/4 family.</text>
</comment>
<evidence type="ECO:0000256" key="3">
    <source>
        <dbReference type="ARBA" id="ARBA00022692"/>
    </source>
</evidence>
<dbReference type="Proteomes" id="UP000675881">
    <property type="component" value="Chromosome 6"/>
</dbReference>
<keyword evidence="3 7" id="KW-0812">Transmembrane</keyword>
<keyword evidence="5 7" id="KW-0472">Membrane</keyword>
<evidence type="ECO:0000256" key="4">
    <source>
        <dbReference type="ARBA" id="ARBA00022989"/>
    </source>
</evidence>
<gene>
    <name evidence="8" type="ORF">LSAA_11494</name>
</gene>
<comment type="subcellular location">
    <subcellularLocation>
        <location evidence="1">Membrane</location>
        <topology evidence="1">Multi-pass membrane protein</topology>
    </subcellularLocation>
</comment>
<feature type="transmembrane region" description="Helical" evidence="7">
    <location>
        <begin position="94"/>
        <end position="112"/>
    </location>
</feature>
<dbReference type="GO" id="GO:0016020">
    <property type="term" value="C:membrane"/>
    <property type="evidence" value="ECO:0007669"/>
    <property type="project" value="UniProtKB-SubCell"/>
</dbReference>
<dbReference type="GO" id="GO:0015267">
    <property type="term" value="F:channel activity"/>
    <property type="evidence" value="ECO:0007669"/>
    <property type="project" value="TreeGrafter"/>
</dbReference>
<sequence>MFGQTWRIYHQILNKYPLRTQMVQTGLIMGLGDLVSQRVIHEKSDIDPISVIRFSGIGTFFVGPSVRLWYLFMERVIGSAVNKKTTFIKVGMDQLLFAPTFTAGIMIVINTLQAKSFDEIKKELRSKYTDVMLNGWKIWPMAQVVNFYFIPFLYRPLFVNIVALFWNTYLAWKIN</sequence>
<feature type="transmembrane region" description="Helical" evidence="7">
    <location>
        <begin position="51"/>
        <end position="73"/>
    </location>
</feature>
<dbReference type="Pfam" id="PF04117">
    <property type="entry name" value="Mpv17_PMP22"/>
    <property type="match status" value="1"/>
</dbReference>
<keyword evidence="4 7" id="KW-1133">Transmembrane helix</keyword>
<dbReference type="PANTHER" id="PTHR11266:SF17">
    <property type="entry name" value="PROTEIN MPV17"/>
    <property type="match status" value="1"/>
</dbReference>
<evidence type="ECO:0000256" key="6">
    <source>
        <dbReference type="ARBA" id="ARBA00049743"/>
    </source>
</evidence>
<dbReference type="GO" id="GO:0005739">
    <property type="term" value="C:mitochondrion"/>
    <property type="evidence" value="ECO:0007669"/>
    <property type="project" value="TreeGrafter"/>
</dbReference>
<protein>
    <recommendedName>
        <fullName evidence="6">Mitochondrial inner membrane protein Mpv17</fullName>
    </recommendedName>
</protein>
<proteinExistence type="inferred from homology"/>
<dbReference type="AlphaFoldDB" id="A0A7R8D0P8"/>
<evidence type="ECO:0000313" key="9">
    <source>
        <dbReference type="Proteomes" id="UP000675881"/>
    </source>
</evidence>
<evidence type="ECO:0000256" key="7">
    <source>
        <dbReference type="RuleBase" id="RU363053"/>
    </source>
</evidence>
<evidence type="ECO:0000256" key="2">
    <source>
        <dbReference type="ARBA" id="ARBA00006824"/>
    </source>
</evidence>
<dbReference type="InterPro" id="IPR007248">
    <property type="entry name" value="Mpv17_PMP22"/>
</dbReference>
<organism evidence="8 9">
    <name type="scientific">Lepeophtheirus salmonis</name>
    <name type="common">Salmon louse</name>
    <name type="synonym">Caligus salmonis</name>
    <dbReference type="NCBI Taxonomy" id="72036"/>
    <lineage>
        <taxon>Eukaryota</taxon>
        <taxon>Metazoa</taxon>
        <taxon>Ecdysozoa</taxon>
        <taxon>Arthropoda</taxon>
        <taxon>Crustacea</taxon>
        <taxon>Multicrustacea</taxon>
        <taxon>Hexanauplia</taxon>
        <taxon>Copepoda</taxon>
        <taxon>Siphonostomatoida</taxon>
        <taxon>Caligidae</taxon>
        <taxon>Lepeophtheirus</taxon>
    </lineage>
</organism>
<dbReference type="OMA" id="NCYLSMI"/>
<dbReference type="OrthoDB" id="430207at2759"/>
<evidence type="ECO:0000256" key="5">
    <source>
        <dbReference type="ARBA" id="ARBA00023136"/>
    </source>
</evidence>
<reference evidence="8" key="1">
    <citation type="submission" date="2021-02" db="EMBL/GenBank/DDBJ databases">
        <authorList>
            <person name="Bekaert M."/>
        </authorList>
    </citation>
    <scope>NUCLEOTIDE SEQUENCE</scope>
    <source>
        <strain evidence="8">IoA-00</strain>
    </source>
</reference>
<feature type="transmembrane region" description="Helical" evidence="7">
    <location>
        <begin position="152"/>
        <end position="172"/>
    </location>
</feature>
<dbReference type="PANTHER" id="PTHR11266">
    <property type="entry name" value="PEROXISOMAL MEMBRANE PROTEIN 2, PXMP2 MPV17"/>
    <property type="match status" value="1"/>
</dbReference>
<name>A0A7R8D0P8_LEPSM</name>
<evidence type="ECO:0000313" key="8">
    <source>
        <dbReference type="EMBL" id="CAF2986576.1"/>
    </source>
</evidence>
<dbReference type="EMBL" id="HG994585">
    <property type="protein sequence ID" value="CAF2986576.1"/>
    <property type="molecule type" value="Genomic_DNA"/>
</dbReference>
<accession>A0A7R8D0P8</accession>